<name>A0ABT9IXZ1_9BACL</name>
<evidence type="ECO:0008006" key="3">
    <source>
        <dbReference type="Google" id="ProtNLM"/>
    </source>
</evidence>
<dbReference type="InterPro" id="IPR008979">
    <property type="entry name" value="Galactose-bd-like_sf"/>
</dbReference>
<gene>
    <name evidence="1" type="ORF">Q5Y73_06135</name>
</gene>
<dbReference type="InterPro" id="IPR036322">
    <property type="entry name" value="WD40_repeat_dom_sf"/>
</dbReference>
<sequence length="451" mass="51194">MKWRVGNHSFKINPKQNNNNKTALLNSTMGVNGEQTSAVPYYSNHLQFTVDIVEKNTRLIKKFSHIDSADFVSISHDFGLNQLHILDGNLIHVYSEDGTLESIYSVKPKNVIRSIAISEATGLNAANAVDGNDVTFWNMQDSKGSISLDLGFHISLSRVSILCEGKQTLDVSIYSDDSELLNDSYETSEEGDIWIDFPATSMRQLRVEINNASSQQIYNIEAYYIPSVNPTGIVHLMNEVAFFYENDEGKGTLMITDNYGSELQKYVYSDVDGIESTRQLAWDVGTPYIYTVSKYGKVYQINKLTGAYTLIHETEDYRNNKSYDLNVYQGIDIYNSHFFVLSKQNQIDFFDVNFNKIYSIDLLGHNLINLGVIDQSNQWFVLTDQHLSLFEMNLAKLQLEDLKSEAKKGMVTITDDNNIKHKAVIKQIGINRFRNLNEARYEVSCSGDLVT</sequence>
<reference evidence="1 2" key="1">
    <citation type="submission" date="2023-08" db="EMBL/GenBank/DDBJ databases">
        <authorList>
            <person name="Park J.-S."/>
        </authorList>
    </citation>
    <scope>NUCLEOTIDE SEQUENCE [LARGE SCALE GENOMIC DNA]</scope>
    <source>
        <strain evidence="1 2">2205SS18-9</strain>
    </source>
</reference>
<dbReference type="EMBL" id="JAVAMP010000002">
    <property type="protein sequence ID" value="MDP5273674.1"/>
    <property type="molecule type" value="Genomic_DNA"/>
</dbReference>
<dbReference type="SUPFAM" id="SSF50978">
    <property type="entry name" value="WD40 repeat-like"/>
    <property type="match status" value="1"/>
</dbReference>
<keyword evidence="2" id="KW-1185">Reference proteome</keyword>
<comment type="caution">
    <text evidence="1">The sequence shown here is derived from an EMBL/GenBank/DDBJ whole genome shotgun (WGS) entry which is preliminary data.</text>
</comment>
<protein>
    <recommendedName>
        <fullName evidence="3">F5/8 type C domain-containing protein</fullName>
    </recommendedName>
</protein>
<organism evidence="1 2">
    <name type="scientific">Chengkuizengella axinellae</name>
    <dbReference type="NCBI Taxonomy" id="3064388"/>
    <lineage>
        <taxon>Bacteria</taxon>
        <taxon>Bacillati</taxon>
        <taxon>Bacillota</taxon>
        <taxon>Bacilli</taxon>
        <taxon>Bacillales</taxon>
        <taxon>Paenibacillaceae</taxon>
        <taxon>Chengkuizengella</taxon>
    </lineage>
</organism>
<proteinExistence type="predicted"/>
<dbReference type="Gene3D" id="2.60.120.260">
    <property type="entry name" value="Galactose-binding domain-like"/>
    <property type="match status" value="1"/>
</dbReference>
<accession>A0ABT9IXZ1</accession>
<dbReference type="SUPFAM" id="SSF49785">
    <property type="entry name" value="Galactose-binding domain-like"/>
    <property type="match status" value="1"/>
</dbReference>
<dbReference type="Proteomes" id="UP001231941">
    <property type="component" value="Unassembled WGS sequence"/>
</dbReference>
<dbReference type="RefSeq" id="WP_305990981.1">
    <property type="nucleotide sequence ID" value="NZ_JAVAMP010000002.1"/>
</dbReference>
<evidence type="ECO:0000313" key="1">
    <source>
        <dbReference type="EMBL" id="MDP5273674.1"/>
    </source>
</evidence>
<evidence type="ECO:0000313" key="2">
    <source>
        <dbReference type="Proteomes" id="UP001231941"/>
    </source>
</evidence>